<dbReference type="Pfam" id="PF00046">
    <property type="entry name" value="Homeodomain"/>
    <property type="match status" value="1"/>
</dbReference>
<evidence type="ECO:0000256" key="1">
    <source>
        <dbReference type="ARBA" id="ARBA00023125"/>
    </source>
</evidence>
<dbReference type="SMART" id="SM00389">
    <property type="entry name" value="HOX"/>
    <property type="match status" value="1"/>
</dbReference>
<sequence>MPLRKDVPLAHLAALADELAVTTSQYETPLELMQDRIVHPFFLAEISSKYPLTAIESQGSSPESQEMLRGALDSLQSVHEGAFNDCALITQRICWSDPVAQDMELADLHRSLQRELAQVCASVIAMTENYKENAEEGDKSGGRKRRFGNDARHILEAAYLCKDRPNRLEKDRLAKRCGLTPRQVGVWFSNRRSRGRTEKKDVVYYCSPPSTNSPSSDMHFPSPQYEFV</sequence>
<dbReference type="PANTHER" id="PTHR24324">
    <property type="entry name" value="HOMEOBOX PROTEIN HHEX"/>
    <property type="match status" value="1"/>
</dbReference>
<dbReference type="AlphaFoldDB" id="A0A1U7LIJ6"/>
<dbReference type="InterPro" id="IPR001356">
    <property type="entry name" value="HD"/>
</dbReference>
<evidence type="ECO:0000256" key="4">
    <source>
        <dbReference type="RuleBase" id="RU000682"/>
    </source>
</evidence>
<dbReference type="CDD" id="cd00086">
    <property type="entry name" value="homeodomain"/>
    <property type="match status" value="1"/>
</dbReference>
<keyword evidence="2 3" id="KW-0371">Homeobox</keyword>
<dbReference type="Proteomes" id="UP000186594">
    <property type="component" value="Unassembled WGS sequence"/>
</dbReference>
<dbReference type="PANTHER" id="PTHR24324:SF9">
    <property type="entry name" value="HOMEOBOX DOMAIN-CONTAINING PROTEIN"/>
    <property type="match status" value="1"/>
</dbReference>
<gene>
    <name evidence="6" type="ORF">NEOLI_005227</name>
</gene>
<dbReference type="GO" id="GO:0005634">
    <property type="term" value="C:nucleus"/>
    <property type="evidence" value="ECO:0007669"/>
    <property type="project" value="UniProtKB-SubCell"/>
</dbReference>
<keyword evidence="7" id="KW-1185">Reference proteome</keyword>
<reference evidence="6 7" key="1">
    <citation type="submission" date="2016-04" db="EMBL/GenBank/DDBJ databases">
        <title>Evolutionary innovation and constraint leading to complex multicellularity in the Ascomycota.</title>
        <authorList>
            <person name="Cisse O."/>
            <person name="Nguyen A."/>
            <person name="Hewitt D.A."/>
            <person name="Jedd G."/>
            <person name="Stajich J.E."/>
        </authorList>
    </citation>
    <scope>NUCLEOTIDE SEQUENCE [LARGE SCALE GENOMIC DNA]</scope>
    <source>
        <strain evidence="6 7">DAH-3</strain>
    </source>
</reference>
<dbReference type="EMBL" id="LXFE01003167">
    <property type="protein sequence ID" value="OLL22480.1"/>
    <property type="molecule type" value="Genomic_DNA"/>
</dbReference>
<proteinExistence type="predicted"/>
<protein>
    <submittedName>
        <fullName evidence="6">Homeobox-leucine zipper protein HAT5</fullName>
    </submittedName>
</protein>
<feature type="DNA-binding region" description="Homeobox" evidence="3">
    <location>
        <begin position="140"/>
        <end position="199"/>
    </location>
</feature>
<keyword evidence="3 4" id="KW-0539">Nucleus</keyword>
<evidence type="ECO:0000313" key="6">
    <source>
        <dbReference type="EMBL" id="OLL22480.1"/>
    </source>
</evidence>
<dbReference type="SUPFAM" id="SSF46689">
    <property type="entry name" value="Homeodomain-like"/>
    <property type="match status" value="1"/>
</dbReference>
<accession>A0A1U7LIJ6</accession>
<comment type="subcellular location">
    <subcellularLocation>
        <location evidence="3 4">Nucleus</location>
    </subcellularLocation>
</comment>
<feature type="domain" description="Homeobox" evidence="5">
    <location>
        <begin position="138"/>
        <end position="198"/>
    </location>
</feature>
<dbReference type="OrthoDB" id="6159439at2759"/>
<dbReference type="GO" id="GO:0006357">
    <property type="term" value="P:regulation of transcription by RNA polymerase II"/>
    <property type="evidence" value="ECO:0007669"/>
    <property type="project" value="TreeGrafter"/>
</dbReference>
<evidence type="ECO:0000259" key="5">
    <source>
        <dbReference type="PROSITE" id="PS50071"/>
    </source>
</evidence>
<name>A0A1U7LIJ6_NEOID</name>
<dbReference type="GO" id="GO:0030154">
    <property type="term" value="P:cell differentiation"/>
    <property type="evidence" value="ECO:0007669"/>
    <property type="project" value="TreeGrafter"/>
</dbReference>
<dbReference type="InterPro" id="IPR051000">
    <property type="entry name" value="Homeobox_DNA-bind_prot"/>
</dbReference>
<evidence type="ECO:0000313" key="7">
    <source>
        <dbReference type="Proteomes" id="UP000186594"/>
    </source>
</evidence>
<dbReference type="Gene3D" id="1.10.10.60">
    <property type="entry name" value="Homeodomain-like"/>
    <property type="match status" value="1"/>
</dbReference>
<evidence type="ECO:0000256" key="2">
    <source>
        <dbReference type="ARBA" id="ARBA00023155"/>
    </source>
</evidence>
<dbReference type="PROSITE" id="PS50071">
    <property type="entry name" value="HOMEOBOX_2"/>
    <property type="match status" value="1"/>
</dbReference>
<dbReference type="InterPro" id="IPR009057">
    <property type="entry name" value="Homeodomain-like_sf"/>
</dbReference>
<dbReference type="GO" id="GO:0000978">
    <property type="term" value="F:RNA polymerase II cis-regulatory region sequence-specific DNA binding"/>
    <property type="evidence" value="ECO:0007669"/>
    <property type="project" value="TreeGrafter"/>
</dbReference>
<comment type="caution">
    <text evidence="6">The sequence shown here is derived from an EMBL/GenBank/DDBJ whole genome shotgun (WGS) entry which is preliminary data.</text>
</comment>
<keyword evidence="1 3" id="KW-0238">DNA-binding</keyword>
<dbReference type="STRING" id="1198029.A0A1U7LIJ6"/>
<evidence type="ECO:0000256" key="3">
    <source>
        <dbReference type="PROSITE-ProRule" id="PRU00108"/>
    </source>
</evidence>
<organism evidence="6 7">
    <name type="scientific">Neolecta irregularis (strain DAH-3)</name>
    <dbReference type="NCBI Taxonomy" id="1198029"/>
    <lineage>
        <taxon>Eukaryota</taxon>
        <taxon>Fungi</taxon>
        <taxon>Dikarya</taxon>
        <taxon>Ascomycota</taxon>
        <taxon>Taphrinomycotina</taxon>
        <taxon>Neolectales</taxon>
        <taxon>Neolectaceae</taxon>
        <taxon>Neolecta</taxon>
    </lineage>
</organism>